<keyword evidence="6" id="KW-0862">Zinc</keyword>
<evidence type="ECO:0000256" key="5">
    <source>
        <dbReference type="ARBA" id="ARBA00022975"/>
    </source>
</evidence>
<name>A0A938XBV4_9CLOT</name>
<proteinExistence type="inferred from homology"/>
<dbReference type="PANTHER" id="PTHR43668">
    <property type="entry name" value="ALLANTOINASE"/>
    <property type="match status" value="1"/>
</dbReference>
<evidence type="ECO:0000256" key="4">
    <source>
        <dbReference type="ARBA" id="ARBA00022801"/>
    </source>
</evidence>
<dbReference type="InterPro" id="IPR004722">
    <property type="entry name" value="DHOase"/>
</dbReference>
<dbReference type="InterPro" id="IPR002195">
    <property type="entry name" value="Dihydroorotase_CS"/>
</dbReference>
<feature type="binding site" evidence="6">
    <location>
        <position position="305"/>
    </location>
    <ligand>
        <name>Zn(2+)</name>
        <dbReference type="ChEBI" id="CHEBI:29105"/>
        <label>1</label>
    </ligand>
</feature>
<dbReference type="Gene3D" id="2.30.40.10">
    <property type="entry name" value="Urease, subunit C, domain 1"/>
    <property type="match status" value="1"/>
</dbReference>
<dbReference type="GO" id="GO:0044205">
    <property type="term" value="P:'de novo' UMP biosynthetic process"/>
    <property type="evidence" value="ECO:0007669"/>
    <property type="project" value="UniProtKB-UniRule"/>
</dbReference>
<sequence length="431" mass="46288">MTILIKNGHVLDPETGLDGRCDVLIDGDRITEVAKRIETECDRVIDAQGCYVMPGLIDLHVHLRDPGLEYKETLATGGRAAVRGGVTTVCAMPNTKPVIDNGVKVREVMERAKRESLANVIQLGAVTRGQQGEELADIGGMAENGCRAISEDGKSVMNASLYRKGMKAAKKEGLAVFAHCEDITMVEGGVMNADDKADELGLKGITNAVEDVIVARDILLAKETGVRLHLCHCSTADSARMLAIAKADGLPVTGEVCPHHFILSTDDITEDDGNFKMNPPLRSRADVEALREALKTDVVDVIATDHAPHAEAEKNRSMKLAAFGIVGLETSAALTYTELVEKGVLTPMQMAAKMSCNPARILGLSDRGSVSAGKIADVMIFDPAKEYVIDKRTFLSKGKNTPFHGRKVKGEVRCTIVGGRIVYEGGKTIDQ</sequence>
<comment type="function">
    <text evidence="1 6">Catalyzes the reversible cyclization of carbamoyl aspartate to dihydroorotate.</text>
</comment>
<reference evidence="8" key="1">
    <citation type="submission" date="2020-08" db="EMBL/GenBank/DDBJ databases">
        <authorList>
            <person name="Cejkova D."/>
            <person name="Kubasova T."/>
            <person name="Jahodarova E."/>
            <person name="Rychlik I."/>
        </authorList>
    </citation>
    <scope>NUCLEOTIDE SEQUENCE</scope>
    <source>
        <strain evidence="8">An582</strain>
    </source>
</reference>
<comment type="similarity">
    <text evidence="2 6">Belongs to the metallo-dependent hydrolases superfamily. DHOase family. Class I DHOase subfamily.</text>
</comment>
<reference evidence="8" key="2">
    <citation type="journal article" date="2021" name="Sci. Rep.">
        <title>The distribution of antibiotic resistance genes in chicken gut microbiota commensals.</title>
        <authorList>
            <person name="Juricova H."/>
            <person name="Matiasovicova J."/>
            <person name="Kubasova T."/>
            <person name="Cejkova D."/>
            <person name="Rychlik I."/>
        </authorList>
    </citation>
    <scope>NUCLEOTIDE SEQUENCE</scope>
    <source>
        <strain evidence="8">An582</strain>
    </source>
</reference>
<comment type="caution">
    <text evidence="8">The sequence shown here is derived from an EMBL/GenBank/DDBJ whole genome shotgun (WGS) entry which is preliminary data.</text>
</comment>
<evidence type="ECO:0000259" key="7">
    <source>
        <dbReference type="Pfam" id="PF12890"/>
    </source>
</evidence>
<dbReference type="Gene3D" id="3.20.20.140">
    <property type="entry name" value="Metal-dependent hydrolases"/>
    <property type="match status" value="1"/>
</dbReference>
<feature type="binding site" evidence="6">
    <location>
        <position position="152"/>
    </location>
    <ligand>
        <name>Zn(2+)</name>
        <dbReference type="ChEBI" id="CHEBI:29105"/>
        <label>1</label>
    </ligand>
</feature>
<dbReference type="SUPFAM" id="SSF51556">
    <property type="entry name" value="Metallo-dependent hydrolases"/>
    <property type="match status" value="1"/>
</dbReference>
<dbReference type="GO" id="GO:0004038">
    <property type="term" value="F:allantoinase activity"/>
    <property type="evidence" value="ECO:0007669"/>
    <property type="project" value="TreeGrafter"/>
</dbReference>
<dbReference type="EMBL" id="JACJKS010000014">
    <property type="protein sequence ID" value="MBM6948929.1"/>
    <property type="molecule type" value="Genomic_DNA"/>
</dbReference>
<feature type="binding site" evidence="6">
    <location>
        <begin position="323"/>
        <end position="324"/>
    </location>
    <ligand>
        <name>substrate</name>
    </ligand>
</feature>
<feature type="binding site" evidence="6">
    <location>
        <position position="232"/>
    </location>
    <ligand>
        <name>Zn(2+)</name>
        <dbReference type="ChEBI" id="CHEBI:29105"/>
        <label>2</label>
    </ligand>
</feature>
<evidence type="ECO:0000313" key="8">
    <source>
        <dbReference type="EMBL" id="MBM6948929.1"/>
    </source>
</evidence>
<feature type="binding site" evidence="6">
    <location>
        <position position="309"/>
    </location>
    <ligand>
        <name>substrate</name>
    </ligand>
</feature>
<dbReference type="GO" id="GO:0008270">
    <property type="term" value="F:zinc ion binding"/>
    <property type="evidence" value="ECO:0007669"/>
    <property type="project" value="UniProtKB-UniRule"/>
</dbReference>
<dbReference type="GO" id="GO:0005737">
    <property type="term" value="C:cytoplasm"/>
    <property type="evidence" value="ECO:0007669"/>
    <property type="project" value="TreeGrafter"/>
</dbReference>
<feature type="active site" evidence="6">
    <location>
        <position position="305"/>
    </location>
</feature>
<evidence type="ECO:0000313" key="9">
    <source>
        <dbReference type="Proteomes" id="UP000705508"/>
    </source>
</evidence>
<evidence type="ECO:0000256" key="1">
    <source>
        <dbReference type="ARBA" id="ARBA00002368"/>
    </source>
</evidence>
<dbReference type="RefSeq" id="WP_204906933.1">
    <property type="nucleotide sequence ID" value="NZ_JACJKS010000014.1"/>
</dbReference>
<feature type="binding site" evidence="6">
    <location>
        <position position="278"/>
    </location>
    <ligand>
        <name>substrate</name>
    </ligand>
</feature>
<comment type="pathway">
    <text evidence="6">Pyrimidine metabolism; UMP biosynthesis via de novo pathway; (S)-dihydroorotate from bicarbonate: step 3/3.</text>
</comment>
<feature type="binding site" evidence="6">
    <location>
        <position position="94"/>
    </location>
    <ligand>
        <name>substrate</name>
    </ligand>
</feature>
<dbReference type="NCBIfam" id="TIGR00857">
    <property type="entry name" value="pyrC_multi"/>
    <property type="match status" value="1"/>
</dbReference>
<keyword evidence="3 6" id="KW-0479">Metal-binding</keyword>
<accession>A0A938XBV4</accession>
<keyword evidence="5 6" id="KW-0665">Pyrimidine biosynthesis</keyword>
<dbReference type="Pfam" id="PF12890">
    <property type="entry name" value="DHOase"/>
    <property type="match status" value="1"/>
</dbReference>
<protein>
    <recommendedName>
        <fullName evidence="6">Dihydroorotase</fullName>
        <shortName evidence="6">DHOase</shortName>
        <ecNumber evidence="6">3.5.2.3</ecNumber>
    </recommendedName>
</protein>
<gene>
    <name evidence="6" type="primary">pyrC</name>
    <name evidence="8" type="ORF">H6A20_09725</name>
</gene>
<dbReference type="GO" id="GO:0004151">
    <property type="term" value="F:dihydroorotase activity"/>
    <property type="evidence" value="ECO:0007669"/>
    <property type="project" value="UniProtKB-UniRule"/>
</dbReference>
<dbReference type="PANTHER" id="PTHR43668:SF2">
    <property type="entry name" value="ALLANTOINASE"/>
    <property type="match status" value="1"/>
</dbReference>
<dbReference type="HAMAP" id="MF_00220_B">
    <property type="entry name" value="PyrC_classI_B"/>
    <property type="match status" value="1"/>
</dbReference>
<dbReference type="SUPFAM" id="SSF51338">
    <property type="entry name" value="Composite domain of metallo-dependent hydrolases"/>
    <property type="match status" value="1"/>
</dbReference>
<feature type="binding site" evidence="6">
    <location>
        <position position="152"/>
    </location>
    <ligand>
        <name>Zn(2+)</name>
        <dbReference type="ChEBI" id="CHEBI:29105"/>
        <label>2</label>
    </ligand>
</feature>
<feature type="binding site" evidence="6">
    <location>
        <position position="62"/>
    </location>
    <ligand>
        <name>Zn(2+)</name>
        <dbReference type="ChEBI" id="CHEBI:29105"/>
        <label>1</label>
    </ligand>
</feature>
<dbReference type="InterPro" id="IPR024403">
    <property type="entry name" value="DHOase_cat"/>
</dbReference>
<comment type="catalytic activity">
    <reaction evidence="6">
        <text>(S)-dihydroorotate + H2O = N-carbamoyl-L-aspartate + H(+)</text>
        <dbReference type="Rhea" id="RHEA:24296"/>
        <dbReference type="ChEBI" id="CHEBI:15377"/>
        <dbReference type="ChEBI" id="CHEBI:15378"/>
        <dbReference type="ChEBI" id="CHEBI:30864"/>
        <dbReference type="ChEBI" id="CHEBI:32814"/>
        <dbReference type="EC" id="3.5.2.3"/>
    </reaction>
</comment>
<feature type="domain" description="Dihydroorotase catalytic" evidence="7">
    <location>
        <begin position="52"/>
        <end position="237"/>
    </location>
</feature>
<dbReference type="InterPro" id="IPR011059">
    <property type="entry name" value="Metal-dep_hydrolase_composite"/>
</dbReference>
<evidence type="ECO:0000256" key="6">
    <source>
        <dbReference type="HAMAP-Rule" id="MF_00220"/>
    </source>
</evidence>
<evidence type="ECO:0000256" key="3">
    <source>
        <dbReference type="ARBA" id="ARBA00022723"/>
    </source>
</evidence>
<feature type="binding site" evidence="6">
    <location>
        <position position="60"/>
    </location>
    <ligand>
        <name>Zn(2+)</name>
        <dbReference type="ChEBI" id="CHEBI:29105"/>
        <label>1</label>
    </ligand>
</feature>
<dbReference type="Proteomes" id="UP000705508">
    <property type="component" value="Unassembled WGS sequence"/>
</dbReference>
<evidence type="ECO:0000256" key="2">
    <source>
        <dbReference type="ARBA" id="ARBA00010286"/>
    </source>
</evidence>
<dbReference type="EC" id="3.5.2.3" evidence="6"/>
<feature type="binding site" evidence="6">
    <location>
        <position position="179"/>
    </location>
    <ligand>
        <name>Zn(2+)</name>
        <dbReference type="ChEBI" id="CHEBI:29105"/>
        <label>2</label>
    </ligand>
</feature>
<feature type="binding site" evidence="6">
    <location>
        <begin position="62"/>
        <end position="64"/>
    </location>
    <ligand>
        <name>substrate</name>
    </ligand>
</feature>
<dbReference type="PROSITE" id="PS00483">
    <property type="entry name" value="DIHYDROOROTASE_2"/>
    <property type="match status" value="1"/>
</dbReference>
<dbReference type="GO" id="GO:0006145">
    <property type="term" value="P:purine nucleobase catabolic process"/>
    <property type="evidence" value="ECO:0007669"/>
    <property type="project" value="TreeGrafter"/>
</dbReference>
<dbReference type="InterPro" id="IPR050138">
    <property type="entry name" value="DHOase/Allantoinase_Hydrolase"/>
</dbReference>
<dbReference type="PROSITE" id="PS00482">
    <property type="entry name" value="DIHYDROOROTASE_1"/>
    <property type="match status" value="1"/>
</dbReference>
<dbReference type="CDD" id="cd01317">
    <property type="entry name" value="DHOase_IIa"/>
    <property type="match status" value="1"/>
</dbReference>
<organism evidence="8 9">
    <name type="scientific">Mordavella massiliensis</name>
    <dbReference type="NCBI Taxonomy" id="1871024"/>
    <lineage>
        <taxon>Bacteria</taxon>
        <taxon>Bacillati</taxon>
        <taxon>Bacillota</taxon>
        <taxon>Clostridia</taxon>
        <taxon>Eubacteriales</taxon>
        <taxon>Clostridiaceae</taxon>
        <taxon>Mordavella</taxon>
    </lineage>
</organism>
<keyword evidence="4 6" id="KW-0378">Hydrolase</keyword>
<dbReference type="InterPro" id="IPR032466">
    <property type="entry name" value="Metal_Hydrolase"/>
</dbReference>
<dbReference type="AlphaFoldDB" id="A0A938XBV4"/>
<comment type="cofactor">
    <cofactor evidence="6">
        <name>Zn(2+)</name>
        <dbReference type="ChEBI" id="CHEBI:29105"/>
    </cofactor>
    <text evidence="6">Binds 2 Zn(2+) ions per subunit.</text>
</comment>